<proteinExistence type="predicted"/>
<sequence length="137" mass="15564">MFSFVNAGPFNMLLSMRLRRCLPIFIVDNSNEKDKKFMPRNEVSLPYLGILKCKGHHCNGATGSSHWRGSALADRIQRSFEVMVRPLKEQRDQSEDTVAILQADKKEMAAMKTLLAKLELENAALKEKHNQAHPVVE</sequence>
<reference evidence="2" key="2">
    <citation type="submission" date="2021-04" db="EMBL/GenBank/DDBJ databases">
        <authorList>
            <person name="Podell S."/>
        </authorList>
    </citation>
    <scope>NUCLEOTIDE SEQUENCE</scope>
    <source>
        <strain evidence="2">Hildebrandi</strain>
    </source>
</reference>
<evidence type="ECO:0000313" key="2">
    <source>
        <dbReference type="EMBL" id="KAG7343518.1"/>
    </source>
</evidence>
<keyword evidence="3" id="KW-1185">Reference proteome</keyword>
<comment type="caution">
    <text evidence="2">The sequence shown here is derived from an EMBL/GenBank/DDBJ whole genome shotgun (WGS) entry which is preliminary data.</text>
</comment>
<protein>
    <submittedName>
        <fullName evidence="2">Uncharacterized protein</fullName>
    </submittedName>
</protein>
<name>A0A9K3KIM2_9STRA</name>
<accession>A0A9K3KIM2</accession>
<evidence type="ECO:0000313" key="3">
    <source>
        <dbReference type="Proteomes" id="UP000693970"/>
    </source>
</evidence>
<reference evidence="2" key="1">
    <citation type="journal article" date="2021" name="Sci. Rep.">
        <title>Diploid genomic architecture of Nitzschia inconspicua, an elite biomass production diatom.</title>
        <authorList>
            <person name="Oliver A."/>
            <person name="Podell S."/>
            <person name="Pinowska A."/>
            <person name="Traller J.C."/>
            <person name="Smith S.R."/>
            <person name="McClure R."/>
            <person name="Beliaev A."/>
            <person name="Bohutskyi P."/>
            <person name="Hill E.A."/>
            <person name="Rabines A."/>
            <person name="Zheng H."/>
            <person name="Allen L.Z."/>
            <person name="Kuo A."/>
            <person name="Grigoriev I.V."/>
            <person name="Allen A.E."/>
            <person name="Hazlebeck D."/>
            <person name="Allen E.E."/>
        </authorList>
    </citation>
    <scope>NUCLEOTIDE SEQUENCE</scope>
    <source>
        <strain evidence="2">Hildebrandi</strain>
    </source>
</reference>
<dbReference type="Proteomes" id="UP000693970">
    <property type="component" value="Unassembled WGS sequence"/>
</dbReference>
<keyword evidence="1" id="KW-0175">Coiled coil</keyword>
<gene>
    <name evidence="2" type="ORF">IV203_021463</name>
</gene>
<dbReference type="EMBL" id="JAGRRH010000024">
    <property type="protein sequence ID" value="KAG7343518.1"/>
    <property type="molecule type" value="Genomic_DNA"/>
</dbReference>
<dbReference type="AlphaFoldDB" id="A0A9K3KIM2"/>
<feature type="coiled-coil region" evidence="1">
    <location>
        <begin position="101"/>
        <end position="128"/>
    </location>
</feature>
<evidence type="ECO:0000256" key="1">
    <source>
        <dbReference type="SAM" id="Coils"/>
    </source>
</evidence>
<organism evidence="2 3">
    <name type="scientific">Nitzschia inconspicua</name>
    <dbReference type="NCBI Taxonomy" id="303405"/>
    <lineage>
        <taxon>Eukaryota</taxon>
        <taxon>Sar</taxon>
        <taxon>Stramenopiles</taxon>
        <taxon>Ochrophyta</taxon>
        <taxon>Bacillariophyta</taxon>
        <taxon>Bacillariophyceae</taxon>
        <taxon>Bacillariophycidae</taxon>
        <taxon>Bacillariales</taxon>
        <taxon>Bacillariaceae</taxon>
        <taxon>Nitzschia</taxon>
    </lineage>
</organism>